<feature type="transmembrane region" description="Helical" evidence="1">
    <location>
        <begin position="35"/>
        <end position="52"/>
    </location>
</feature>
<gene>
    <name evidence="2" type="ORF">LCGC14_2073860</name>
</gene>
<reference evidence="2" key="1">
    <citation type="journal article" date="2015" name="Nature">
        <title>Complex archaea that bridge the gap between prokaryotes and eukaryotes.</title>
        <authorList>
            <person name="Spang A."/>
            <person name="Saw J.H."/>
            <person name="Jorgensen S.L."/>
            <person name="Zaremba-Niedzwiedzka K."/>
            <person name="Martijn J."/>
            <person name="Lind A.E."/>
            <person name="van Eijk R."/>
            <person name="Schleper C."/>
            <person name="Guy L."/>
            <person name="Ettema T.J."/>
        </authorList>
    </citation>
    <scope>NUCLEOTIDE SEQUENCE</scope>
</reference>
<accession>A0A0F9F4X4</accession>
<sequence length="504" mass="55746">MADGQQTVRSVSWNEVFSSCQIFKSFKMAIHPSKIVLALVAIALTCLFGWVTERIWTKASDSNWVQKDEAWLCWKADGRAAFKKDKQRWLENRALGLETMLTPYDKISEDPKEDFWSAWNALRDQYHDDYKAALKLGDEVAEVEAKRINGLSKTKEEKKAARAAAKEANLDAKRAALNKWADLNRRLKEVRGQPVFGAFLKWEMRCVANAIGAVARGNISSGLSDLYKRRGSMTPVAFRGPAVSHQTENIDASTNVPEVYGLAAWVVLMIWGVFWMLSAFPWYAIVFFLFSLAVWSIFGGAICRIAALHAARDEKIPMSAALKFGLSKFLSTFSAPVLPLAIITLLGLLLALGGLIGSIGYFGEWFVAVLFALALLLGAIMAFLALGLGTGWPLMWPTIAVEGSDGFDAISRSFSYVFARPFRYGLYWLVAAVYGAICYLFVRLFAFVVLSATHCCTGWAMKLAGKSGYAEGAGKLDVMWAAPKFWAFHGPMQFEAMDGSEKGA</sequence>
<keyword evidence="1" id="KW-1133">Transmembrane helix</keyword>
<evidence type="ECO:0000313" key="2">
    <source>
        <dbReference type="EMBL" id="KKL73541.1"/>
    </source>
</evidence>
<feature type="transmembrane region" description="Helical" evidence="1">
    <location>
        <begin position="259"/>
        <end position="277"/>
    </location>
</feature>
<name>A0A0F9F4X4_9ZZZZ</name>
<keyword evidence="1" id="KW-0812">Transmembrane</keyword>
<feature type="transmembrane region" description="Helical" evidence="1">
    <location>
        <begin position="283"/>
        <end position="308"/>
    </location>
</feature>
<feature type="non-terminal residue" evidence="2">
    <location>
        <position position="504"/>
    </location>
</feature>
<keyword evidence="1" id="KW-0472">Membrane</keyword>
<proteinExistence type="predicted"/>
<feature type="transmembrane region" description="Helical" evidence="1">
    <location>
        <begin position="365"/>
        <end position="388"/>
    </location>
</feature>
<dbReference type="AlphaFoldDB" id="A0A0F9F4X4"/>
<evidence type="ECO:0000256" key="1">
    <source>
        <dbReference type="SAM" id="Phobius"/>
    </source>
</evidence>
<dbReference type="EMBL" id="LAZR01024928">
    <property type="protein sequence ID" value="KKL73541.1"/>
    <property type="molecule type" value="Genomic_DNA"/>
</dbReference>
<protein>
    <submittedName>
        <fullName evidence="2">Uncharacterized protein</fullName>
    </submittedName>
</protein>
<feature type="transmembrane region" description="Helical" evidence="1">
    <location>
        <begin position="329"/>
        <end position="359"/>
    </location>
</feature>
<feature type="transmembrane region" description="Helical" evidence="1">
    <location>
        <begin position="426"/>
        <end position="450"/>
    </location>
</feature>
<comment type="caution">
    <text evidence="2">The sequence shown here is derived from an EMBL/GenBank/DDBJ whole genome shotgun (WGS) entry which is preliminary data.</text>
</comment>
<organism evidence="2">
    <name type="scientific">marine sediment metagenome</name>
    <dbReference type="NCBI Taxonomy" id="412755"/>
    <lineage>
        <taxon>unclassified sequences</taxon>
        <taxon>metagenomes</taxon>
        <taxon>ecological metagenomes</taxon>
    </lineage>
</organism>